<dbReference type="EMBL" id="KB469300">
    <property type="protein sequence ID" value="EPQ56362.1"/>
    <property type="molecule type" value="Genomic_DNA"/>
</dbReference>
<evidence type="ECO:0000313" key="1">
    <source>
        <dbReference type="EMBL" id="EPQ56362.1"/>
    </source>
</evidence>
<dbReference type="Proteomes" id="UP000030669">
    <property type="component" value="Unassembled WGS sequence"/>
</dbReference>
<protein>
    <submittedName>
        <fullName evidence="1">Uncharacterized protein</fullName>
    </submittedName>
</protein>
<dbReference type="HOGENOM" id="CLU_1235142_0_0_1"/>
<proteinExistence type="predicted"/>
<gene>
    <name evidence="1" type="ORF">GLOTRDRAFT_92842</name>
</gene>
<evidence type="ECO:0000313" key="2">
    <source>
        <dbReference type="Proteomes" id="UP000030669"/>
    </source>
</evidence>
<dbReference type="RefSeq" id="XP_007865108.1">
    <property type="nucleotide sequence ID" value="XM_007866917.1"/>
</dbReference>
<dbReference type="GeneID" id="19309420"/>
<sequence>MSNSPQPVYVEVRDAIKAQPGHPHAHVSGRFDTAVILRDERRIKVLFKIPHLLQIGAQSILTPKGWHTEMLAYVEWYSPLEPAAHQSHMMYEVSWLLLRADDYMVVEDFVSMYLMYTSSVFLVVSSTYSPYGQVHLKGQCLQTQTAARDDVHDVRSIGVDILEEGNLIAFWEGSLLQGNLYRGWVSKVRLVGQNWREMRDIYMVDIELDLKTQQVMKAKVLTAT</sequence>
<reference evidence="1 2" key="1">
    <citation type="journal article" date="2012" name="Science">
        <title>The Paleozoic origin of enzymatic lignin decomposition reconstructed from 31 fungal genomes.</title>
        <authorList>
            <person name="Floudas D."/>
            <person name="Binder M."/>
            <person name="Riley R."/>
            <person name="Barry K."/>
            <person name="Blanchette R.A."/>
            <person name="Henrissat B."/>
            <person name="Martinez A.T."/>
            <person name="Otillar R."/>
            <person name="Spatafora J.W."/>
            <person name="Yadav J.S."/>
            <person name="Aerts A."/>
            <person name="Benoit I."/>
            <person name="Boyd A."/>
            <person name="Carlson A."/>
            <person name="Copeland A."/>
            <person name="Coutinho P.M."/>
            <person name="de Vries R.P."/>
            <person name="Ferreira P."/>
            <person name="Findley K."/>
            <person name="Foster B."/>
            <person name="Gaskell J."/>
            <person name="Glotzer D."/>
            <person name="Gorecki P."/>
            <person name="Heitman J."/>
            <person name="Hesse C."/>
            <person name="Hori C."/>
            <person name="Igarashi K."/>
            <person name="Jurgens J.A."/>
            <person name="Kallen N."/>
            <person name="Kersten P."/>
            <person name="Kohler A."/>
            <person name="Kuees U."/>
            <person name="Kumar T.K.A."/>
            <person name="Kuo A."/>
            <person name="LaButti K."/>
            <person name="Larrondo L.F."/>
            <person name="Lindquist E."/>
            <person name="Ling A."/>
            <person name="Lombard V."/>
            <person name="Lucas S."/>
            <person name="Lundell T."/>
            <person name="Martin R."/>
            <person name="McLaughlin D.J."/>
            <person name="Morgenstern I."/>
            <person name="Morin E."/>
            <person name="Murat C."/>
            <person name="Nagy L.G."/>
            <person name="Nolan M."/>
            <person name="Ohm R.A."/>
            <person name="Patyshakuliyeva A."/>
            <person name="Rokas A."/>
            <person name="Ruiz-Duenas F.J."/>
            <person name="Sabat G."/>
            <person name="Salamov A."/>
            <person name="Samejima M."/>
            <person name="Schmutz J."/>
            <person name="Slot J.C."/>
            <person name="St John F."/>
            <person name="Stenlid J."/>
            <person name="Sun H."/>
            <person name="Sun S."/>
            <person name="Syed K."/>
            <person name="Tsang A."/>
            <person name="Wiebenga A."/>
            <person name="Young D."/>
            <person name="Pisabarro A."/>
            <person name="Eastwood D.C."/>
            <person name="Martin F."/>
            <person name="Cullen D."/>
            <person name="Grigoriev I.V."/>
            <person name="Hibbett D.S."/>
        </authorList>
    </citation>
    <scope>NUCLEOTIDE SEQUENCE [LARGE SCALE GENOMIC DNA]</scope>
    <source>
        <strain evidence="1 2">ATCC 11539</strain>
    </source>
</reference>
<dbReference type="KEGG" id="gtr:GLOTRDRAFT_92842"/>
<keyword evidence="2" id="KW-1185">Reference proteome</keyword>
<name>S7QA19_GLOTA</name>
<organism evidence="1 2">
    <name type="scientific">Gloeophyllum trabeum (strain ATCC 11539 / FP-39264 / Madison 617)</name>
    <name type="common">Brown rot fungus</name>
    <dbReference type="NCBI Taxonomy" id="670483"/>
    <lineage>
        <taxon>Eukaryota</taxon>
        <taxon>Fungi</taxon>
        <taxon>Dikarya</taxon>
        <taxon>Basidiomycota</taxon>
        <taxon>Agaricomycotina</taxon>
        <taxon>Agaricomycetes</taxon>
        <taxon>Gloeophyllales</taxon>
        <taxon>Gloeophyllaceae</taxon>
        <taxon>Gloeophyllum</taxon>
    </lineage>
</organism>
<accession>S7QA19</accession>
<dbReference type="OrthoDB" id="3244185at2759"/>
<dbReference type="AlphaFoldDB" id="S7QA19"/>